<dbReference type="AlphaFoldDB" id="A0AAV0BB26"/>
<feature type="compositionally biased region" description="Pro residues" evidence="1">
    <location>
        <begin position="1"/>
        <end position="13"/>
    </location>
</feature>
<accession>A0AAV0BB26</accession>
<feature type="region of interest" description="Disordered" evidence="1">
    <location>
        <begin position="1"/>
        <end position="40"/>
    </location>
</feature>
<sequence>MKPNPESAPPLPPDSSDLSPPNCLGLHPNQQFSSGLATELPPLNFSSNVDDLSKIDSNSDPNQYKARDEGLLKTNLVASTLSLPYAMDASDTQSMAENLTKLLPSHPHSENIDYMPSVESTEKTYLKRINALNQSYVIPLRQFSKSSSTRINNKNEATLMFGKIEYIVKANQSLLPVLKHRWAPVGQMTGPRIWVGLWVHLLF</sequence>
<evidence type="ECO:0000313" key="2">
    <source>
        <dbReference type="EMBL" id="CAH7682976.1"/>
    </source>
</evidence>
<name>A0AAV0BB26_PHAPC</name>
<dbReference type="InterPro" id="IPR035899">
    <property type="entry name" value="DBL_dom_sf"/>
</dbReference>
<dbReference type="Proteomes" id="UP001153365">
    <property type="component" value="Unassembled WGS sequence"/>
</dbReference>
<reference evidence="2" key="1">
    <citation type="submission" date="2022-06" db="EMBL/GenBank/DDBJ databases">
        <authorList>
            <consortium name="SYNGENTA / RWTH Aachen University"/>
        </authorList>
    </citation>
    <scope>NUCLEOTIDE SEQUENCE</scope>
</reference>
<organism evidence="2 3">
    <name type="scientific">Phakopsora pachyrhizi</name>
    <name type="common">Asian soybean rust disease fungus</name>
    <dbReference type="NCBI Taxonomy" id="170000"/>
    <lineage>
        <taxon>Eukaryota</taxon>
        <taxon>Fungi</taxon>
        <taxon>Dikarya</taxon>
        <taxon>Basidiomycota</taxon>
        <taxon>Pucciniomycotina</taxon>
        <taxon>Pucciniomycetes</taxon>
        <taxon>Pucciniales</taxon>
        <taxon>Phakopsoraceae</taxon>
        <taxon>Phakopsora</taxon>
    </lineage>
</organism>
<dbReference type="Gene3D" id="1.20.900.10">
    <property type="entry name" value="Dbl homology (DH) domain"/>
    <property type="match status" value="1"/>
</dbReference>
<dbReference type="SUPFAM" id="SSF48065">
    <property type="entry name" value="DBL homology domain (DH-domain)"/>
    <property type="match status" value="1"/>
</dbReference>
<comment type="caution">
    <text evidence="2">The sequence shown here is derived from an EMBL/GenBank/DDBJ whole genome shotgun (WGS) entry which is preliminary data.</text>
</comment>
<evidence type="ECO:0000256" key="1">
    <source>
        <dbReference type="SAM" id="MobiDB-lite"/>
    </source>
</evidence>
<evidence type="ECO:0000313" key="3">
    <source>
        <dbReference type="Proteomes" id="UP001153365"/>
    </source>
</evidence>
<dbReference type="EMBL" id="CALTRL010004372">
    <property type="protein sequence ID" value="CAH7682976.1"/>
    <property type="molecule type" value="Genomic_DNA"/>
</dbReference>
<keyword evidence="3" id="KW-1185">Reference proteome</keyword>
<proteinExistence type="predicted"/>
<protein>
    <submittedName>
        <fullName evidence="2">Uncharacterized protein</fullName>
    </submittedName>
</protein>
<gene>
    <name evidence="2" type="ORF">PPACK8108_LOCUS16177</name>
</gene>